<keyword evidence="1" id="KW-0732">Signal</keyword>
<dbReference type="KEGG" id="mpad:KEF85_15090"/>
<reference evidence="2" key="1">
    <citation type="submission" date="2021-04" db="EMBL/GenBank/DDBJ databases">
        <title>Draft genome sequence data of methanotrophic Methylovulum sp. strain S1L and Methylomonas sp. strain S2AM isolated from boreal lake water columns.</title>
        <authorList>
            <person name="Rissanen A.J."/>
            <person name="Mangayil R."/>
            <person name="Svenning M.M."/>
            <person name="Khanongnuch R."/>
        </authorList>
    </citation>
    <scope>NUCLEOTIDE SEQUENCE</scope>
    <source>
        <strain evidence="2">S2AM</strain>
    </source>
</reference>
<dbReference type="PROSITE" id="PS51257">
    <property type="entry name" value="PROKAR_LIPOPROTEIN"/>
    <property type="match status" value="1"/>
</dbReference>
<keyword evidence="3" id="KW-1185">Reference proteome</keyword>
<feature type="chain" id="PRO_5037860336" description="Lipoprotein" evidence="1">
    <location>
        <begin position="19"/>
        <end position="131"/>
    </location>
</feature>
<protein>
    <recommendedName>
        <fullName evidence="4">Lipoprotein</fullName>
    </recommendedName>
</protein>
<evidence type="ECO:0000313" key="3">
    <source>
        <dbReference type="Proteomes" id="UP000676649"/>
    </source>
</evidence>
<sequence>MKKSLLCVLMLLSLTACSEKKEYEQAVLEQMQQDKDINDYKIDTATMTDCVVSTSSAKMPGVILIDPTRLQAYKNYTKMLKLNSSPDPKKILEELRTDFGSAKDLAEAHANYTESVVNCVSGLVTGTEEKK</sequence>
<evidence type="ECO:0008006" key="4">
    <source>
        <dbReference type="Google" id="ProtNLM"/>
    </source>
</evidence>
<dbReference type="EMBL" id="CP073754">
    <property type="protein sequence ID" value="QWF70629.1"/>
    <property type="molecule type" value="Genomic_DNA"/>
</dbReference>
<organism evidence="2 3">
    <name type="scientific">Methylomonas paludis</name>
    <dbReference type="NCBI Taxonomy" id="1173101"/>
    <lineage>
        <taxon>Bacteria</taxon>
        <taxon>Pseudomonadati</taxon>
        <taxon>Pseudomonadota</taxon>
        <taxon>Gammaproteobacteria</taxon>
        <taxon>Methylococcales</taxon>
        <taxon>Methylococcaceae</taxon>
        <taxon>Methylomonas</taxon>
    </lineage>
</organism>
<evidence type="ECO:0000256" key="1">
    <source>
        <dbReference type="SAM" id="SignalP"/>
    </source>
</evidence>
<feature type="signal peptide" evidence="1">
    <location>
        <begin position="1"/>
        <end position="18"/>
    </location>
</feature>
<dbReference type="AlphaFoldDB" id="A0A975MNK8"/>
<accession>A0A975MNK8</accession>
<evidence type="ECO:0000313" key="2">
    <source>
        <dbReference type="EMBL" id="QWF70629.1"/>
    </source>
</evidence>
<proteinExistence type="predicted"/>
<dbReference type="Proteomes" id="UP000676649">
    <property type="component" value="Chromosome"/>
</dbReference>
<name>A0A975MNK8_9GAMM</name>
<dbReference type="RefSeq" id="WP_215581992.1">
    <property type="nucleotide sequence ID" value="NZ_CP073754.1"/>
</dbReference>
<gene>
    <name evidence="2" type="ORF">KEF85_15090</name>
</gene>